<dbReference type="PANTHER" id="PTHR42804:SF1">
    <property type="entry name" value="ALDEHYDE DEHYDROGENASE-RELATED"/>
    <property type="match status" value="1"/>
</dbReference>
<dbReference type="CDD" id="cd07078">
    <property type="entry name" value="ALDH"/>
    <property type="match status" value="1"/>
</dbReference>
<reference evidence="7" key="1">
    <citation type="journal article" date="2019" name="Int. J. Syst. Evol. Microbiol.">
        <title>The Global Catalogue of Microorganisms (GCM) 10K type strain sequencing project: providing services to taxonomists for standard genome sequencing and annotation.</title>
        <authorList>
            <consortium name="The Broad Institute Genomics Platform"/>
            <consortium name="The Broad Institute Genome Sequencing Center for Infectious Disease"/>
            <person name="Wu L."/>
            <person name="Ma J."/>
        </authorList>
    </citation>
    <scope>NUCLEOTIDE SEQUENCE [LARGE SCALE GENOMIC DNA]</scope>
    <source>
        <strain evidence="7">CCUG 54522</strain>
    </source>
</reference>
<protein>
    <submittedName>
        <fullName evidence="6">Aldehyde dehydrogenase family protein</fullName>
    </submittedName>
</protein>
<comment type="caution">
    <text evidence="6">The sequence shown here is derived from an EMBL/GenBank/DDBJ whole genome shotgun (WGS) entry which is preliminary data.</text>
</comment>
<dbReference type="PROSITE" id="PS00687">
    <property type="entry name" value="ALDEHYDE_DEHYDR_GLU"/>
    <property type="match status" value="1"/>
</dbReference>
<dbReference type="InterPro" id="IPR015590">
    <property type="entry name" value="Aldehyde_DH_dom"/>
</dbReference>
<evidence type="ECO:0000256" key="4">
    <source>
        <dbReference type="RuleBase" id="RU003345"/>
    </source>
</evidence>
<proteinExistence type="inferred from homology"/>
<name>A0ABW1LHP8_9ACTN</name>
<dbReference type="RefSeq" id="WP_379153044.1">
    <property type="nucleotide sequence ID" value="NZ_JBHSRJ010000004.1"/>
</dbReference>
<dbReference type="PANTHER" id="PTHR42804">
    <property type="entry name" value="ALDEHYDE DEHYDROGENASE"/>
    <property type="match status" value="1"/>
</dbReference>
<dbReference type="Proteomes" id="UP001596135">
    <property type="component" value="Unassembled WGS sequence"/>
</dbReference>
<organism evidence="6 7">
    <name type="scientific">Nocardioides hankookensis</name>
    <dbReference type="NCBI Taxonomy" id="443157"/>
    <lineage>
        <taxon>Bacteria</taxon>
        <taxon>Bacillati</taxon>
        <taxon>Actinomycetota</taxon>
        <taxon>Actinomycetes</taxon>
        <taxon>Propionibacteriales</taxon>
        <taxon>Nocardioidaceae</taxon>
        <taxon>Nocardioides</taxon>
    </lineage>
</organism>
<keyword evidence="2 4" id="KW-0560">Oxidoreductase</keyword>
<dbReference type="Gene3D" id="3.40.309.10">
    <property type="entry name" value="Aldehyde Dehydrogenase, Chain A, domain 2"/>
    <property type="match status" value="1"/>
</dbReference>
<evidence type="ECO:0000313" key="7">
    <source>
        <dbReference type="Proteomes" id="UP001596135"/>
    </source>
</evidence>
<dbReference type="SUPFAM" id="SSF53720">
    <property type="entry name" value="ALDH-like"/>
    <property type="match status" value="1"/>
</dbReference>
<comment type="similarity">
    <text evidence="1 4">Belongs to the aldehyde dehydrogenase family.</text>
</comment>
<dbReference type="InterPro" id="IPR016162">
    <property type="entry name" value="Ald_DH_N"/>
</dbReference>
<evidence type="ECO:0000256" key="2">
    <source>
        <dbReference type="ARBA" id="ARBA00023002"/>
    </source>
</evidence>
<dbReference type="Gene3D" id="3.40.605.10">
    <property type="entry name" value="Aldehyde Dehydrogenase, Chain A, domain 1"/>
    <property type="match status" value="1"/>
</dbReference>
<dbReference type="InterPro" id="IPR016163">
    <property type="entry name" value="Ald_DH_C"/>
</dbReference>
<dbReference type="InterPro" id="IPR016161">
    <property type="entry name" value="Ald_DH/histidinol_DH"/>
</dbReference>
<dbReference type="Pfam" id="PF00171">
    <property type="entry name" value="Aldedh"/>
    <property type="match status" value="1"/>
</dbReference>
<evidence type="ECO:0000256" key="3">
    <source>
        <dbReference type="PROSITE-ProRule" id="PRU10007"/>
    </source>
</evidence>
<keyword evidence="7" id="KW-1185">Reference proteome</keyword>
<feature type="domain" description="Aldehyde dehydrogenase" evidence="5">
    <location>
        <begin position="29"/>
        <end position="478"/>
    </location>
</feature>
<evidence type="ECO:0000256" key="1">
    <source>
        <dbReference type="ARBA" id="ARBA00009986"/>
    </source>
</evidence>
<evidence type="ECO:0000313" key="6">
    <source>
        <dbReference type="EMBL" id="MFC6043189.1"/>
    </source>
</evidence>
<accession>A0ABW1LHP8</accession>
<dbReference type="InterPro" id="IPR029510">
    <property type="entry name" value="Ald_DH_CS_GLU"/>
</dbReference>
<feature type="active site" evidence="3">
    <location>
        <position position="259"/>
    </location>
</feature>
<evidence type="ECO:0000259" key="5">
    <source>
        <dbReference type="Pfam" id="PF00171"/>
    </source>
</evidence>
<dbReference type="EMBL" id="JBHSRJ010000004">
    <property type="protein sequence ID" value="MFC6043189.1"/>
    <property type="molecule type" value="Genomic_DNA"/>
</dbReference>
<gene>
    <name evidence="6" type="ORF">ACFPYL_08890</name>
</gene>
<sequence>MSNRIELPEPGQLIAGEWSAPVEQLDLVLEDPFTGRELGKAAASSAADVDRAIGAAAAAYDAGGWLELPVERRAEVLDAVGAALGEEVGRIAALEAFATGVPVKQTSIVGMIVPGAFHLAAQMLRDGVLREDRTSDAGNTVEVHRLPLGPAVCLVPWNAPAPMAAHKVASALAAGAPTILKPSEYAPYGTTELGRVISRVLAEAGVDPGFFQVVQGGPAVGGQLVRDPRVRAVSFTGGAVGGRAVAAACAEDFTALQLELGGNNPLVVMPDADPAAAAQAAVDLLTTLNGQWCRALGRLVLPASMADEVVGLALDRLAKLNVGDPLDPATDLGPMVHSVHAARLREEIARRGGTAHASTEVPEGQGSFLAPTLLTGVASEAATEEMFGPVATVHTYETEAEALALANGTPYGLEGYVVGTDTDRALALARRVRAGEVKVNGSTIMSLHLMSPRPAWGLSGLGEEGTVETIRIFTGARVVGVEGMTALHEQ</sequence>